<dbReference type="GO" id="GO:0071013">
    <property type="term" value="C:catalytic step 2 spliceosome"/>
    <property type="evidence" value="ECO:0007669"/>
    <property type="project" value="InterPro"/>
</dbReference>
<evidence type="ECO:0000313" key="4">
    <source>
        <dbReference type="Proteomes" id="UP000092555"/>
    </source>
</evidence>
<dbReference type="PANTHER" id="PTHR43979">
    <property type="entry name" value="PRE-MRNA-PROCESSING FACTOR 17"/>
    <property type="match status" value="1"/>
</dbReference>
<dbReference type="InterPro" id="IPR032847">
    <property type="entry name" value="PRPF17"/>
</dbReference>
<dbReference type="InterPro" id="IPR001680">
    <property type="entry name" value="WD40_rpt"/>
</dbReference>
<comment type="caution">
    <text evidence="3">The sequence shown here is derived from an EMBL/GenBank/DDBJ whole genome shotgun (WGS) entry which is preliminary data.</text>
</comment>
<dbReference type="GO" id="GO:0000389">
    <property type="term" value="P:mRNA 3'-splice site recognition"/>
    <property type="evidence" value="ECO:0007669"/>
    <property type="project" value="EnsemblFungi"/>
</dbReference>
<dbReference type="GO" id="GO:0000386">
    <property type="term" value="F:second spliceosomal transesterification activity"/>
    <property type="evidence" value="ECO:0007669"/>
    <property type="project" value="EnsemblFungi"/>
</dbReference>
<feature type="compositionally biased region" description="Basic and acidic residues" evidence="2">
    <location>
        <begin position="61"/>
        <end position="70"/>
    </location>
</feature>
<gene>
    <name evidence="3" type="ORF">METBIDRAFT_33691</name>
</gene>
<dbReference type="Proteomes" id="UP000092555">
    <property type="component" value="Unassembled WGS sequence"/>
</dbReference>
<dbReference type="STRING" id="869754.A0A1A0H4X3"/>
<dbReference type="GO" id="GO:0000348">
    <property type="term" value="P:mRNA branch site recognition"/>
    <property type="evidence" value="ECO:0007669"/>
    <property type="project" value="EnsemblFungi"/>
</dbReference>
<evidence type="ECO:0000256" key="1">
    <source>
        <dbReference type="PROSITE-ProRule" id="PRU00221"/>
    </source>
</evidence>
<keyword evidence="4" id="KW-1185">Reference proteome</keyword>
<feature type="repeat" description="WD" evidence="1">
    <location>
        <begin position="292"/>
        <end position="323"/>
    </location>
</feature>
<dbReference type="EMBL" id="LXTC01000008">
    <property type="protein sequence ID" value="OBA19086.1"/>
    <property type="molecule type" value="Genomic_DNA"/>
</dbReference>
<feature type="compositionally biased region" description="Basic and acidic residues" evidence="2">
    <location>
        <begin position="103"/>
        <end position="112"/>
    </location>
</feature>
<dbReference type="RefSeq" id="XP_018709621.1">
    <property type="nucleotide sequence ID" value="XM_018856382.1"/>
</dbReference>
<dbReference type="PROSITE" id="PS50082">
    <property type="entry name" value="WD_REPEATS_2"/>
    <property type="match status" value="3"/>
</dbReference>
<sequence length="456" mass="51264">MNLEDYTSETESVSETDVYASPNHFSTVSSDLYLRPAFVATTVVRNTFGGTFQKAVPTPRIAEKRRQETKRPKKKRKKTDPGQPDFSGPWYGSSSSSDSSDEQDYKQERESEQLETPQAVEEEESETPITTELYTANDFMLSNINSSEERKTTYPRKLKLTLAGHAKGVTRLRYFPRLGHLLLSCGNDGKIFLWSLGGETSRKVRGYFGHSHAVKDVIFNSNGDKFLSCSYDNTIVLWETATGIILKRLSLSSTPNCAIFNPQNENEIIAGLANRRIEHYDFTSLHSPVQIYDHHLGSINSLTLITKEIFMSTSDDRTVRLWKWHINIPIKIIADPTQHSVPYAAVHPSESYIALQSMDDSIYVIHANGKYRYNKKKSFRGHKVAGYGIEVAFSNHGAYLMSGDARGQVNVWSWKKCDVVQKIRLGDGVISCLAAHPTESNVIAVAGRKGEIYICN</sequence>
<dbReference type="GO" id="GO:0003729">
    <property type="term" value="F:mRNA binding"/>
    <property type="evidence" value="ECO:0007669"/>
    <property type="project" value="TreeGrafter"/>
</dbReference>
<dbReference type="SMART" id="SM00320">
    <property type="entry name" value="WD40"/>
    <property type="match status" value="6"/>
</dbReference>
<organism evidence="3 4">
    <name type="scientific">Metschnikowia bicuspidata var. bicuspidata NRRL YB-4993</name>
    <dbReference type="NCBI Taxonomy" id="869754"/>
    <lineage>
        <taxon>Eukaryota</taxon>
        <taxon>Fungi</taxon>
        <taxon>Dikarya</taxon>
        <taxon>Ascomycota</taxon>
        <taxon>Saccharomycotina</taxon>
        <taxon>Pichiomycetes</taxon>
        <taxon>Metschnikowiaceae</taxon>
        <taxon>Metschnikowia</taxon>
    </lineage>
</organism>
<dbReference type="SUPFAM" id="SSF50978">
    <property type="entry name" value="WD40 repeat-like"/>
    <property type="match status" value="1"/>
</dbReference>
<dbReference type="InterPro" id="IPR015943">
    <property type="entry name" value="WD40/YVTN_repeat-like_dom_sf"/>
</dbReference>
<dbReference type="GO" id="GO:0000350">
    <property type="term" value="P:generation of catalytic spliceosome for second transesterification step"/>
    <property type="evidence" value="ECO:0007669"/>
    <property type="project" value="EnsemblFungi"/>
</dbReference>
<dbReference type="GeneID" id="30029358"/>
<feature type="repeat" description="WD" evidence="1">
    <location>
        <begin position="207"/>
        <end position="248"/>
    </location>
</feature>
<dbReference type="InterPro" id="IPR036322">
    <property type="entry name" value="WD40_repeat_dom_sf"/>
</dbReference>
<dbReference type="Pfam" id="PF00400">
    <property type="entry name" value="WD40"/>
    <property type="match status" value="4"/>
</dbReference>
<protein>
    <submittedName>
        <fullName evidence="3">WD40 repeat-like protein</fullName>
    </submittedName>
</protein>
<dbReference type="GO" id="GO:0071014">
    <property type="term" value="C:post-mRNA release spliceosomal complex"/>
    <property type="evidence" value="ECO:0007669"/>
    <property type="project" value="EnsemblFungi"/>
</dbReference>
<dbReference type="PANTHER" id="PTHR43979:SF1">
    <property type="entry name" value="PRE-MRNA-PROCESSING FACTOR 17"/>
    <property type="match status" value="1"/>
</dbReference>
<dbReference type="OrthoDB" id="10257301at2759"/>
<dbReference type="AlphaFoldDB" id="A0A1A0H4X3"/>
<dbReference type="GO" id="GO:0000974">
    <property type="term" value="C:Prp19 complex"/>
    <property type="evidence" value="ECO:0007669"/>
    <property type="project" value="EnsemblFungi"/>
</dbReference>
<accession>A0A1A0H4X3</accession>
<reference evidence="3 4" key="1">
    <citation type="submission" date="2016-05" db="EMBL/GenBank/DDBJ databases">
        <title>Comparative genomics of biotechnologically important yeasts.</title>
        <authorList>
            <consortium name="DOE Joint Genome Institute"/>
            <person name="Riley R."/>
            <person name="Haridas S."/>
            <person name="Wolfe K.H."/>
            <person name="Lopes M.R."/>
            <person name="Hittinger C.T."/>
            <person name="Goker M."/>
            <person name="Salamov A."/>
            <person name="Wisecaver J."/>
            <person name="Long T.M."/>
            <person name="Aerts A.L."/>
            <person name="Barry K."/>
            <person name="Choi C."/>
            <person name="Clum A."/>
            <person name="Coughlan A.Y."/>
            <person name="Deshpande S."/>
            <person name="Douglass A.P."/>
            <person name="Hanson S.J."/>
            <person name="Klenk H.-P."/>
            <person name="LaButti K."/>
            <person name="Lapidus A."/>
            <person name="Lindquist E."/>
            <person name="Lipzen A."/>
            <person name="Meier-kolthoff J.P."/>
            <person name="Ohm R.A."/>
            <person name="Otillar R.P."/>
            <person name="Pangilinan J."/>
            <person name="Peng Y."/>
            <person name="Rokas A."/>
            <person name="Rosa C.A."/>
            <person name="Scheuner C."/>
            <person name="Sibirny A.A."/>
            <person name="Slot J.C."/>
            <person name="Stielow J.B."/>
            <person name="Sun H."/>
            <person name="Kurtzman C.P."/>
            <person name="Blackwell M."/>
            <person name="Grigoriev I.V."/>
            <person name="Jeffries T.W."/>
        </authorList>
    </citation>
    <scope>NUCLEOTIDE SEQUENCE [LARGE SCALE GENOMIC DNA]</scope>
    <source>
        <strain evidence="3 4">NRRL YB-4993</strain>
    </source>
</reference>
<feature type="region of interest" description="Disordered" evidence="2">
    <location>
        <begin position="55"/>
        <end position="132"/>
    </location>
</feature>
<dbReference type="PROSITE" id="PS50294">
    <property type="entry name" value="WD_REPEATS_REGION"/>
    <property type="match status" value="2"/>
</dbReference>
<name>A0A1A0H4X3_9ASCO</name>
<proteinExistence type="predicted"/>
<dbReference type="GO" id="GO:0045292">
    <property type="term" value="P:mRNA cis splicing, via spliceosome"/>
    <property type="evidence" value="ECO:0007669"/>
    <property type="project" value="EnsemblFungi"/>
</dbReference>
<keyword evidence="1" id="KW-0853">WD repeat</keyword>
<feature type="repeat" description="WD" evidence="1">
    <location>
        <begin position="162"/>
        <end position="196"/>
    </location>
</feature>
<dbReference type="Gene3D" id="2.130.10.10">
    <property type="entry name" value="YVTN repeat-like/Quinoprotein amine dehydrogenase"/>
    <property type="match status" value="1"/>
</dbReference>
<dbReference type="GO" id="GO:0034399">
    <property type="term" value="C:nuclear periphery"/>
    <property type="evidence" value="ECO:0007669"/>
    <property type="project" value="EnsemblFungi"/>
</dbReference>
<evidence type="ECO:0000313" key="3">
    <source>
        <dbReference type="EMBL" id="OBA19086.1"/>
    </source>
</evidence>
<evidence type="ECO:0000256" key="2">
    <source>
        <dbReference type="SAM" id="MobiDB-lite"/>
    </source>
</evidence>